<accession>A0ABN7XBB0</accession>
<gene>
    <name evidence="1" type="ORF">GMARGA_LOCUS40861</name>
</gene>
<evidence type="ECO:0000313" key="1">
    <source>
        <dbReference type="EMBL" id="CAG8851676.1"/>
    </source>
</evidence>
<evidence type="ECO:0000313" key="2">
    <source>
        <dbReference type="Proteomes" id="UP000789901"/>
    </source>
</evidence>
<comment type="caution">
    <text evidence="1">The sequence shown here is derived from an EMBL/GenBank/DDBJ whole genome shotgun (WGS) entry which is preliminary data.</text>
</comment>
<protein>
    <submittedName>
        <fullName evidence="1">44605_t:CDS:1</fullName>
    </submittedName>
</protein>
<dbReference type="EMBL" id="CAJVQB010107323">
    <property type="protein sequence ID" value="CAG8851676.1"/>
    <property type="molecule type" value="Genomic_DNA"/>
</dbReference>
<proteinExistence type="predicted"/>
<sequence length="56" mass="6513">GSINSPDFVQGLYYPTNITPYIHILVYHMSEFIDIHKNVGFNSFSYSAIEKKNHKH</sequence>
<keyword evidence="2" id="KW-1185">Reference proteome</keyword>
<name>A0ABN7XBB0_GIGMA</name>
<feature type="non-terminal residue" evidence="1">
    <location>
        <position position="1"/>
    </location>
</feature>
<organism evidence="1 2">
    <name type="scientific">Gigaspora margarita</name>
    <dbReference type="NCBI Taxonomy" id="4874"/>
    <lineage>
        <taxon>Eukaryota</taxon>
        <taxon>Fungi</taxon>
        <taxon>Fungi incertae sedis</taxon>
        <taxon>Mucoromycota</taxon>
        <taxon>Glomeromycotina</taxon>
        <taxon>Glomeromycetes</taxon>
        <taxon>Diversisporales</taxon>
        <taxon>Gigasporaceae</taxon>
        <taxon>Gigaspora</taxon>
    </lineage>
</organism>
<feature type="non-terminal residue" evidence="1">
    <location>
        <position position="56"/>
    </location>
</feature>
<reference evidence="1 2" key="1">
    <citation type="submission" date="2021-06" db="EMBL/GenBank/DDBJ databases">
        <authorList>
            <person name="Kallberg Y."/>
            <person name="Tangrot J."/>
            <person name="Rosling A."/>
        </authorList>
    </citation>
    <scope>NUCLEOTIDE SEQUENCE [LARGE SCALE GENOMIC DNA]</scope>
    <source>
        <strain evidence="1 2">120-4 pot B 10/14</strain>
    </source>
</reference>
<dbReference type="Proteomes" id="UP000789901">
    <property type="component" value="Unassembled WGS sequence"/>
</dbReference>